<dbReference type="AlphaFoldDB" id="A0A2I2G5C6"/>
<evidence type="ECO:0000313" key="2">
    <source>
        <dbReference type="Proteomes" id="UP000234275"/>
    </source>
</evidence>
<dbReference type="RefSeq" id="XP_024703355.1">
    <property type="nucleotide sequence ID" value="XM_024842780.1"/>
</dbReference>
<dbReference type="EMBL" id="MSFO01000005">
    <property type="protein sequence ID" value="PLB48053.1"/>
    <property type="molecule type" value="Genomic_DNA"/>
</dbReference>
<proteinExistence type="predicted"/>
<accession>A0A2I2G5C6</accession>
<evidence type="ECO:0000313" key="1">
    <source>
        <dbReference type="EMBL" id="PLB48053.1"/>
    </source>
</evidence>
<organism evidence="1 2">
    <name type="scientific">Aspergillus steynii IBT 23096</name>
    <dbReference type="NCBI Taxonomy" id="1392250"/>
    <lineage>
        <taxon>Eukaryota</taxon>
        <taxon>Fungi</taxon>
        <taxon>Dikarya</taxon>
        <taxon>Ascomycota</taxon>
        <taxon>Pezizomycotina</taxon>
        <taxon>Eurotiomycetes</taxon>
        <taxon>Eurotiomycetidae</taxon>
        <taxon>Eurotiales</taxon>
        <taxon>Aspergillaceae</taxon>
        <taxon>Aspergillus</taxon>
        <taxon>Aspergillus subgen. Circumdati</taxon>
    </lineage>
</organism>
<name>A0A2I2G5C6_9EURO</name>
<dbReference type="Proteomes" id="UP000234275">
    <property type="component" value="Unassembled WGS sequence"/>
</dbReference>
<gene>
    <name evidence="1" type="ORF">P170DRAFT_204810</name>
</gene>
<protein>
    <submittedName>
        <fullName evidence="1">Uncharacterized protein</fullName>
    </submittedName>
</protein>
<dbReference type="GeneID" id="36550478"/>
<comment type="caution">
    <text evidence="1">The sequence shown here is derived from an EMBL/GenBank/DDBJ whole genome shotgun (WGS) entry which is preliminary data.</text>
</comment>
<sequence>MVFRAHDLCLPLSPTPQHQNHENFFLLSLCFNFTHGFHCSCFSDPFFFYIFCFPYSPGCASPDLLWLQVWECIQNSNRISRLVWGVFNACAWSVLLFLFECPIVAACQHERIPKVGRRYGRICFFA</sequence>
<reference evidence="1 2" key="1">
    <citation type="submission" date="2016-12" db="EMBL/GenBank/DDBJ databases">
        <title>The genomes of Aspergillus section Nigri reveals drivers in fungal speciation.</title>
        <authorList>
            <consortium name="DOE Joint Genome Institute"/>
            <person name="Vesth T.C."/>
            <person name="Nybo J."/>
            <person name="Theobald S."/>
            <person name="Brandl J."/>
            <person name="Frisvad J.C."/>
            <person name="Nielsen K.F."/>
            <person name="Lyhne E.K."/>
            <person name="Kogle M.E."/>
            <person name="Kuo A."/>
            <person name="Riley R."/>
            <person name="Clum A."/>
            <person name="Nolan M."/>
            <person name="Lipzen A."/>
            <person name="Salamov A."/>
            <person name="Henrissat B."/>
            <person name="Wiebenga A."/>
            <person name="De Vries R.P."/>
            <person name="Grigoriev I.V."/>
            <person name="Mortensen U.H."/>
            <person name="Andersen M.R."/>
            <person name="Baker S.E."/>
        </authorList>
    </citation>
    <scope>NUCLEOTIDE SEQUENCE [LARGE SCALE GENOMIC DNA]</scope>
    <source>
        <strain evidence="1 2">IBT 23096</strain>
    </source>
</reference>
<keyword evidence="2" id="KW-1185">Reference proteome</keyword>
<dbReference type="VEuPathDB" id="FungiDB:P170DRAFT_204810"/>